<keyword evidence="3" id="KW-0143">Chaperone</keyword>
<accession>A0A0D7BPH5</accession>
<reference evidence="6 7" key="1">
    <citation type="journal article" date="2015" name="Fungal Genet. Biol.">
        <title>Evolution of novel wood decay mechanisms in Agaricales revealed by the genome sequences of Fistulina hepatica and Cylindrobasidium torrendii.</title>
        <authorList>
            <person name="Floudas D."/>
            <person name="Held B.W."/>
            <person name="Riley R."/>
            <person name="Nagy L.G."/>
            <person name="Koehler G."/>
            <person name="Ransdell A.S."/>
            <person name="Younus H."/>
            <person name="Chow J."/>
            <person name="Chiniquy J."/>
            <person name="Lipzen A."/>
            <person name="Tritt A."/>
            <person name="Sun H."/>
            <person name="Haridas S."/>
            <person name="LaButti K."/>
            <person name="Ohm R.A."/>
            <person name="Kues U."/>
            <person name="Blanchette R.A."/>
            <person name="Grigoriev I.V."/>
            <person name="Minto R.E."/>
            <person name="Hibbett D.S."/>
        </authorList>
    </citation>
    <scope>NUCLEOTIDE SEQUENCE [LARGE SCALE GENOMIC DNA]</scope>
    <source>
        <strain evidence="6 7">FP15055 ss-10</strain>
    </source>
</reference>
<dbReference type="GO" id="GO:0005759">
    <property type="term" value="C:mitochondrial matrix"/>
    <property type="evidence" value="ECO:0007669"/>
    <property type="project" value="UniProtKB-SubCell"/>
</dbReference>
<evidence type="ECO:0000259" key="5">
    <source>
        <dbReference type="Pfam" id="PF05347"/>
    </source>
</evidence>
<dbReference type="PANTHER" id="PTHR13675:SF1">
    <property type="entry name" value="SUCCINATE DEHYDROGENASE ASSEMBLY FACTOR 1, MITOCHONDRIAL"/>
    <property type="match status" value="1"/>
</dbReference>
<dbReference type="OrthoDB" id="273010at2759"/>
<comment type="subcellular location">
    <subcellularLocation>
        <location evidence="1">Mitochondrion matrix</location>
    </subcellularLocation>
</comment>
<sequence>MSPRSGLQKDVMSLYRRALRMVRTKPAETRPKFALFVRYTFHHNAAVVSPRNFSFIEHQLRQGKKQLEMYENPSIKDCFLSTDMLKWAEDEHRSR</sequence>
<evidence type="ECO:0000313" key="6">
    <source>
        <dbReference type="EMBL" id="KIY72115.1"/>
    </source>
</evidence>
<feature type="domain" description="Complex 1 LYR protein" evidence="5">
    <location>
        <begin position="10"/>
        <end position="69"/>
    </location>
</feature>
<proteinExistence type="inferred from homology"/>
<comment type="similarity">
    <text evidence="4">Belongs to the complex I LYR family. SDHAF1 subfamily.</text>
</comment>
<evidence type="ECO:0000256" key="1">
    <source>
        <dbReference type="ARBA" id="ARBA00004305"/>
    </source>
</evidence>
<dbReference type="InterPro" id="IPR045295">
    <property type="entry name" value="Complex1_LYR_SDHAF1_LYRM8"/>
</dbReference>
<keyword evidence="2" id="KW-0496">Mitochondrion</keyword>
<organism evidence="6 7">
    <name type="scientific">Cylindrobasidium torrendii FP15055 ss-10</name>
    <dbReference type="NCBI Taxonomy" id="1314674"/>
    <lineage>
        <taxon>Eukaryota</taxon>
        <taxon>Fungi</taxon>
        <taxon>Dikarya</taxon>
        <taxon>Basidiomycota</taxon>
        <taxon>Agaricomycotina</taxon>
        <taxon>Agaricomycetes</taxon>
        <taxon>Agaricomycetidae</taxon>
        <taxon>Agaricales</taxon>
        <taxon>Marasmiineae</taxon>
        <taxon>Physalacriaceae</taxon>
        <taxon>Cylindrobasidium</taxon>
    </lineage>
</organism>
<dbReference type="Proteomes" id="UP000054007">
    <property type="component" value="Unassembled WGS sequence"/>
</dbReference>
<dbReference type="Pfam" id="PF05347">
    <property type="entry name" value="Complex1_LYR"/>
    <property type="match status" value="1"/>
</dbReference>
<evidence type="ECO:0000256" key="3">
    <source>
        <dbReference type="ARBA" id="ARBA00023186"/>
    </source>
</evidence>
<dbReference type="InterPro" id="IPR008011">
    <property type="entry name" value="Complex1_LYR_dom"/>
</dbReference>
<dbReference type="CDD" id="cd20268">
    <property type="entry name" value="Complex1_LYR_SDHAF1_LYRM8"/>
    <property type="match status" value="1"/>
</dbReference>
<name>A0A0D7BPH5_9AGAR</name>
<keyword evidence="7" id="KW-1185">Reference proteome</keyword>
<gene>
    <name evidence="6" type="ORF">CYLTODRAFT_418297</name>
</gene>
<protein>
    <recommendedName>
        <fullName evidence="5">Complex 1 LYR protein domain-containing protein</fullName>
    </recommendedName>
</protein>
<evidence type="ECO:0000313" key="7">
    <source>
        <dbReference type="Proteomes" id="UP000054007"/>
    </source>
</evidence>
<evidence type="ECO:0000256" key="4">
    <source>
        <dbReference type="ARBA" id="ARBA00025715"/>
    </source>
</evidence>
<dbReference type="AlphaFoldDB" id="A0A0D7BPH5"/>
<evidence type="ECO:0000256" key="2">
    <source>
        <dbReference type="ARBA" id="ARBA00023128"/>
    </source>
</evidence>
<dbReference type="PANTHER" id="PTHR13675">
    <property type="entry name" value="LYR MOTIF-CONTAINING PROTEIN 2"/>
    <property type="match status" value="1"/>
</dbReference>
<dbReference type="EMBL" id="KN880447">
    <property type="protein sequence ID" value="KIY72115.1"/>
    <property type="molecule type" value="Genomic_DNA"/>
</dbReference>
<dbReference type="STRING" id="1314674.A0A0D7BPH5"/>
<dbReference type="GO" id="GO:0034553">
    <property type="term" value="P:mitochondrial respiratory chain complex II assembly"/>
    <property type="evidence" value="ECO:0007669"/>
    <property type="project" value="InterPro"/>
</dbReference>